<sequence length="161" mass="17519">MRLGEISFRNCVTEPALVCCITTAIEPPREVAVTDDHGGRVPAMRHETSDDAAELKKRAERLRECAREARTLARSLGPYLDGAVKKAAPRAGDFRAGNDANAIWQGPFADECTAKLQQRQRTLNGMGGALLADATRWENQADELERQAKEKDKAKAGTGGN</sequence>
<feature type="compositionally biased region" description="Basic and acidic residues" evidence="2">
    <location>
        <begin position="143"/>
        <end position="155"/>
    </location>
</feature>
<evidence type="ECO:0000256" key="1">
    <source>
        <dbReference type="SAM" id="Coils"/>
    </source>
</evidence>
<accession>A0ABP6P2J2</accession>
<reference evidence="4" key="1">
    <citation type="journal article" date="2019" name="Int. J. Syst. Evol. Microbiol.">
        <title>The Global Catalogue of Microorganisms (GCM) 10K type strain sequencing project: providing services to taxonomists for standard genome sequencing and annotation.</title>
        <authorList>
            <consortium name="The Broad Institute Genomics Platform"/>
            <consortium name="The Broad Institute Genome Sequencing Center for Infectious Disease"/>
            <person name="Wu L."/>
            <person name="Ma J."/>
        </authorList>
    </citation>
    <scope>NUCLEOTIDE SEQUENCE [LARGE SCALE GENOMIC DNA]</scope>
    <source>
        <strain evidence="4">JCM 9095</strain>
    </source>
</reference>
<keyword evidence="1" id="KW-0175">Coiled coil</keyword>
<evidence type="ECO:0000256" key="2">
    <source>
        <dbReference type="SAM" id="MobiDB-lite"/>
    </source>
</evidence>
<proteinExistence type="predicted"/>
<protein>
    <submittedName>
        <fullName evidence="3">Uncharacterized protein</fullName>
    </submittedName>
</protein>
<feature type="coiled-coil region" evidence="1">
    <location>
        <begin position="45"/>
        <end position="72"/>
    </location>
</feature>
<comment type="caution">
    <text evidence="3">The sequence shown here is derived from an EMBL/GenBank/DDBJ whole genome shotgun (WGS) entry which is preliminary data.</text>
</comment>
<gene>
    <name evidence="3" type="ORF">GCM10010451_10870</name>
</gene>
<name>A0ABP6P2J2_9ACTN</name>
<evidence type="ECO:0000313" key="3">
    <source>
        <dbReference type="EMBL" id="GAA3164603.1"/>
    </source>
</evidence>
<feature type="region of interest" description="Disordered" evidence="2">
    <location>
        <begin position="140"/>
        <end position="161"/>
    </location>
</feature>
<keyword evidence="4" id="KW-1185">Reference proteome</keyword>
<dbReference type="EMBL" id="BAAAUH010000005">
    <property type="protein sequence ID" value="GAA3164603.1"/>
    <property type="molecule type" value="Genomic_DNA"/>
</dbReference>
<dbReference type="Proteomes" id="UP001501866">
    <property type="component" value="Unassembled WGS sequence"/>
</dbReference>
<organism evidence="3 4">
    <name type="scientific">Streptomyces virens</name>
    <dbReference type="NCBI Taxonomy" id="285572"/>
    <lineage>
        <taxon>Bacteria</taxon>
        <taxon>Bacillati</taxon>
        <taxon>Actinomycetota</taxon>
        <taxon>Actinomycetes</taxon>
        <taxon>Kitasatosporales</taxon>
        <taxon>Streptomycetaceae</taxon>
        <taxon>Streptomyces</taxon>
    </lineage>
</organism>
<evidence type="ECO:0000313" key="4">
    <source>
        <dbReference type="Proteomes" id="UP001501866"/>
    </source>
</evidence>